<sequence>MSLDFRIENKNAFRVVGILTHTTTENDACMTTVPALWSEVINKGKSTEIMALMNQPPFGIMGVNVYNTDPANPKKFDYYIASSTDRPVPDGMVEYTIPAATWAVFPCKRTETASVEVRIVTEWQPTSGYELLNSGYDTGEMKSGAPDLEVYNDKDNAEVWAAVRKK</sequence>
<gene>
    <name evidence="2" type="ORF">Ana3638_23760</name>
</gene>
<accession>A0A6P1TSS7</accession>
<dbReference type="Pfam" id="PF14526">
    <property type="entry name" value="Cass2"/>
    <property type="match status" value="1"/>
</dbReference>
<dbReference type="SUPFAM" id="SSF55136">
    <property type="entry name" value="Probable bacterial effector-binding domain"/>
    <property type="match status" value="1"/>
</dbReference>
<dbReference type="EMBL" id="CP048000">
    <property type="protein sequence ID" value="QHQ63417.1"/>
    <property type="molecule type" value="Genomic_DNA"/>
</dbReference>
<name>A0A6P1TSS7_9FIRM</name>
<feature type="domain" description="AraC effector-binding" evidence="1">
    <location>
        <begin position="3"/>
        <end position="164"/>
    </location>
</feature>
<dbReference type="AlphaFoldDB" id="A0A6P1TSS7"/>
<dbReference type="InterPro" id="IPR029441">
    <property type="entry name" value="Cass2"/>
</dbReference>
<dbReference type="KEGG" id="anr:Ana3638_23760"/>
<organism evidence="2 3">
    <name type="scientific">Anaerocolumna sedimenticola</name>
    <dbReference type="NCBI Taxonomy" id="2696063"/>
    <lineage>
        <taxon>Bacteria</taxon>
        <taxon>Bacillati</taxon>
        <taxon>Bacillota</taxon>
        <taxon>Clostridia</taxon>
        <taxon>Lachnospirales</taxon>
        <taxon>Lachnospiraceae</taxon>
        <taxon>Anaerocolumna</taxon>
    </lineage>
</organism>
<dbReference type="PANTHER" id="PTHR36444:SF3">
    <property type="entry name" value="TRANSCRIPTIONAL ACTIVATOR, PUTATIVE-RELATED"/>
    <property type="match status" value="1"/>
</dbReference>
<dbReference type="RefSeq" id="WP_161840238.1">
    <property type="nucleotide sequence ID" value="NZ_CP048000.1"/>
</dbReference>
<dbReference type="PANTHER" id="PTHR36444">
    <property type="entry name" value="TRANSCRIPTIONAL REGULATOR PROTEIN YOBU-RELATED"/>
    <property type="match status" value="1"/>
</dbReference>
<dbReference type="InterPro" id="IPR010499">
    <property type="entry name" value="AraC_E-bd"/>
</dbReference>
<evidence type="ECO:0000313" key="2">
    <source>
        <dbReference type="EMBL" id="QHQ63417.1"/>
    </source>
</evidence>
<dbReference type="InterPro" id="IPR053182">
    <property type="entry name" value="YobU-like_regulator"/>
</dbReference>
<keyword evidence="3" id="KW-1185">Reference proteome</keyword>
<dbReference type="InterPro" id="IPR011256">
    <property type="entry name" value="Reg_factor_effector_dom_sf"/>
</dbReference>
<dbReference type="Gene3D" id="3.20.80.10">
    <property type="entry name" value="Regulatory factor, effector binding domain"/>
    <property type="match status" value="1"/>
</dbReference>
<evidence type="ECO:0000313" key="3">
    <source>
        <dbReference type="Proteomes" id="UP000464314"/>
    </source>
</evidence>
<dbReference type="Proteomes" id="UP000464314">
    <property type="component" value="Chromosome"/>
</dbReference>
<protein>
    <submittedName>
        <fullName evidence="2">AraC family transcriptional regulator</fullName>
    </submittedName>
</protein>
<reference evidence="2 3" key="1">
    <citation type="submission" date="2020-01" db="EMBL/GenBank/DDBJ databases">
        <title>Genome analysis of Anaerocolumna sp. CBA3638.</title>
        <authorList>
            <person name="Kim J."/>
            <person name="Roh S.W."/>
        </authorList>
    </citation>
    <scope>NUCLEOTIDE SEQUENCE [LARGE SCALE GENOMIC DNA]</scope>
    <source>
        <strain evidence="2 3">CBA3638</strain>
    </source>
</reference>
<evidence type="ECO:0000259" key="1">
    <source>
        <dbReference type="SMART" id="SM00871"/>
    </source>
</evidence>
<dbReference type="SMART" id="SM00871">
    <property type="entry name" value="AraC_E_bind"/>
    <property type="match status" value="1"/>
</dbReference>
<proteinExistence type="predicted"/>